<dbReference type="InterPro" id="IPR001017">
    <property type="entry name" value="DH_E1"/>
</dbReference>
<gene>
    <name evidence="9" type="primary">sucA</name>
    <name evidence="9" type="ORF">Fuma_06676</name>
</gene>
<dbReference type="GO" id="GO:0005829">
    <property type="term" value="C:cytosol"/>
    <property type="evidence" value="ECO:0007669"/>
    <property type="project" value="TreeGrafter"/>
</dbReference>
<dbReference type="EC" id="1.2.4.2" evidence="4"/>
<proteinExistence type="inferred from homology"/>
<dbReference type="InterPro" id="IPR032106">
    <property type="entry name" value="2-oxogl_dehyd_N"/>
</dbReference>
<dbReference type="EMBL" id="CP017641">
    <property type="protein sequence ID" value="APZ96999.1"/>
    <property type="molecule type" value="Genomic_DNA"/>
</dbReference>
<dbReference type="PIRSF" id="PIRSF000157">
    <property type="entry name" value="Oxoglu_dh_E1"/>
    <property type="match status" value="1"/>
</dbReference>
<accession>A0A1P8WSH1</accession>
<dbReference type="InterPro" id="IPR031717">
    <property type="entry name" value="ODO-1/KGD_C"/>
</dbReference>
<dbReference type="SMART" id="SM00861">
    <property type="entry name" value="Transket_pyr"/>
    <property type="match status" value="1"/>
</dbReference>
<dbReference type="InterPro" id="IPR011603">
    <property type="entry name" value="2oxoglutarate_DH_E1"/>
</dbReference>
<sequence length="958" mass="108286">MSSQSHNPAAAPQFLDSPVEPSGEHKPRRSTSQLSTQSLAFIEQQYADYLHDRNAVSPDWRDYFDDIHAGHEDVTAAVLQTPFRHDSIFHRQAKLAGGQAASSETAILQERLDQLIRNYRVRGHIIAQIDPLHAKRPEPPELDPAFYGFTDEHMGMEFSTQWFGGAECRTLGDMLQWLQMTYCRSIGVQFMHIDSLQVRSWLRDRMERSGNRIRLSRDEQIRILTRLSDAVMFEEFIQKKYVGAKSFSLEGAESLIPLLDMAIERAGEQGIDLVVMGMAHRGRLNVLANIMGKRPSRIFREFEDKDPELQMGRGDVKYHLGYSSDWTTTTGKDVHLTLCFNPSHLEFVNPVALGRLRAKQDHREDYERRRSMGILIHGDAAFAGEGVAQETLNLSELSGYRTGGTLHIIVNNQVGFTTSPSEGRSCTYATDVARMLQIPIFHVNGEDPEAVAQVVQLAMEFRDKFQRDVIIDMYCFRRRGHNEGDEPAFTQPTMYQMIRKRKTVFENYLASMLKLEGLTREEANEIVERRTQILEEELEEARKDKFAALTDSGGGTWKDFFGGPVANADDVDTAIEAAELQRVVDTVSTPPKGFTPHPRLVRILQQRRQMGAGEQPFDWGTAELAALGSLVAEGFQLRFSGQDVRRGTFSHRHAALHDAKDGRVWMGVQDLAARPELVEFHNSPLSEIGVLGFEYGYSLDRPHGITLWEAQFGDFVNVAQVIIDQFISSAEDKWKRLSGLVMLLPHGFEGQGPEHSSARLERFLTLAAEDNMQIVAPTTPAQHFHLLRRQSLRKWKKPLVVMTPKSLLRHKEAVSPASEFTSGHFQEVIADDLANPEGVKRILLCSGKIFYELHSVRKESGRDDVAILRVEQLYPFPEAELRQKLSVYGKDVPVFWVQEEPRNMGAWPSIRIRFGDSVFDTHQLTGITRVESASPATGSGTSHKIEQQAILKEALEIS</sequence>
<keyword evidence="10" id="KW-1185">Reference proteome</keyword>
<evidence type="ECO:0000256" key="4">
    <source>
        <dbReference type="ARBA" id="ARBA00012280"/>
    </source>
</evidence>
<dbReference type="GO" id="GO:0004591">
    <property type="term" value="F:oxoglutarate dehydrogenase (succinyl-transferring) activity"/>
    <property type="evidence" value="ECO:0007669"/>
    <property type="project" value="UniProtKB-EC"/>
</dbReference>
<evidence type="ECO:0000256" key="3">
    <source>
        <dbReference type="ARBA" id="ARBA00006936"/>
    </source>
</evidence>
<keyword evidence="5 9" id="KW-0560">Oxidoreductase</keyword>
<dbReference type="Pfam" id="PF02779">
    <property type="entry name" value="Transket_pyr"/>
    <property type="match status" value="1"/>
</dbReference>
<dbReference type="Pfam" id="PF00676">
    <property type="entry name" value="E1_dh"/>
    <property type="match status" value="1"/>
</dbReference>
<dbReference type="Gene3D" id="3.40.50.11610">
    <property type="entry name" value="Multifunctional 2-oxoglutarate metabolism enzyme, C-terminal domain"/>
    <property type="match status" value="1"/>
</dbReference>
<dbReference type="RefSeq" id="WP_083732503.1">
    <property type="nucleotide sequence ID" value="NZ_CP017641.1"/>
</dbReference>
<dbReference type="STRING" id="1891926.Fuma_06676"/>
<dbReference type="PANTHER" id="PTHR23152">
    <property type="entry name" value="2-OXOGLUTARATE DEHYDROGENASE"/>
    <property type="match status" value="1"/>
</dbReference>
<dbReference type="GO" id="GO:0006099">
    <property type="term" value="P:tricarboxylic acid cycle"/>
    <property type="evidence" value="ECO:0007669"/>
    <property type="project" value="TreeGrafter"/>
</dbReference>
<evidence type="ECO:0000256" key="2">
    <source>
        <dbReference type="ARBA" id="ARBA00003906"/>
    </source>
</evidence>
<dbReference type="NCBIfam" id="TIGR00239">
    <property type="entry name" value="2oxo_dh_E1"/>
    <property type="match status" value="1"/>
</dbReference>
<dbReference type="Pfam" id="PF16078">
    <property type="entry name" value="2-oxogl_dehyd_N"/>
    <property type="match status" value="1"/>
</dbReference>
<feature type="domain" description="Transketolase-like pyrimidine-binding" evidence="8">
    <location>
        <begin position="617"/>
        <end position="810"/>
    </location>
</feature>
<evidence type="ECO:0000259" key="8">
    <source>
        <dbReference type="SMART" id="SM00861"/>
    </source>
</evidence>
<dbReference type="GO" id="GO:0030976">
    <property type="term" value="F:thiamine pyrophosphate binding"/>
    <property type="evidence" value="ECO:0007669"/>
    <property type="project" value="InterPro"/>
</dbReference>
<dbReference type="Gene3D" id="3.40.50.970">
    <property type="match status" value="1"/>
</dbReference>
<evidence type="ECO:0000256" key="6">
    <source>
        <dbReference type="ARBA" id="ARBA00023052"/>
    </source>
</evidence>
<comment type="cofactor">
    <cofactor evidence="1">
        <name>thiamine diphosphate</name>
        <dbReference type="ChEBI" id="CHEBI:58937"/>
    </cofactor>
</comment>
<keyword evidence="6" id="KW-0786">Thiamine pyrophosphate</keyword>
<dbReference type="Gene3D" id="3.40.50.12470">
    <property type="match status" value="1"/>
</dbReference>
<dbReference type="GO" id="GO:0045252">
    <property type="term" value="C:oxoglutarate dehydrogenase complex"/>
    <property type="evidence" value="ECO:0007669"/>
    <property type="project" value="TreeGrafter"/>
</dbReference>
<evidence type="ECO:0000256" key="1">
    <source>
        <dbReference type="ARBA" id="ARBA00001964"/>
    </source>
</evidence>
<reference evidence="9 10" key="1">
    <citation type="journal article" date="2016" name="Front. Microbiol.">
        <title>Fuerstia marisgermanicae gen. nov., sp. nov., an Unusual Member of the Phylum Planctomycetes from the German Wadden Sea.</title>
        <authorList>
            <person name="Kohn T."/>
            <person name="Heuer A."/>
            <person name="Jogler M."/>
            <person name="Vollmers J."/>
            <person name="Boedeker C."/>
            <person name="Bunk B."/>
            <person name="Rast P."/>
            <person name="Borchert D."/>
            <person name="Glockner I."/>
            <person name="Freese H.M."/>
            <person name="Klenk H.P."/>
            <person name="Overmann J."/>
            <person name="Kaster A.K."/>
            <person name="Rohde M."/>
            <person name="Wiegand S."/>
            <person name="Jogler C."/>
        </authorList>
    </citation>
    <scope>NUCLEOTIDE SEQUENCE [LARGE SCALE GENOMIC DNA]</scope>
    <source>
        <strain evidence="9 10">NH11</strain>
    </source>
</reference>
<dbReference type="SUPFAM" id="SSF52518">
    <property type="entry name" value="Thiamin diphosphate-binding fold (THDP-binding)"/>
    <property type="match status" value="2"/>
</dbReference>
<evidence type="ECO:0000256" key="5">
    <source>
        <dbReference type="ARBA" id="ARBA00023002"/>
    </source>
</evidence>
<evidence type="ECO:0000313" key="9">
    <source>
        <dbReference type="EMBL" id="APZ96999.1"/>
    </source>
</evidence>
<dbReference type="InterPro" id="IPR005475">
    <property type="entry name" value="Transketolase-like_Pyr-bd"/>
</dbReference>
<dbReference type="CDD" id="cd02016">
    <property type="entry name" value="TPP_E1_OGDC_like"/>
    <property type="match status" value="1"/>
</dbReference>
<comment type="similarity">
    <text evidence="3">Belongs to the alpha-ketoglutarate dehydrogenase family.</text>
</comment>
<organism evidence="9 10">
    <name type="scientific">Fuerstiella marisgermanici</name>
    <dbReference type="NCBI Taxonomy" id="1891926"/>
    <lineage>
        <taxon>Bacteria</taxon>
        <taxon>Pseudomonadati</taxon>
        <taxon>Planctomycetota</taxon>
        <taxon>Planctomycetia</taxon>
        <taxon>Planctomycetales</taxon>
        <taxon>Planctomycetaceae</taxon>
        <taxon>Fuerstiella</taxon>
    </lineage>
</organism>
<dbReference type="Proteomes" id="UP000187735">
    <property type="component" value="Chromosome"/>
</dbReference>
<dbReference type="AlphaFoldDB" id="A0A1P8WSH1"/>
<comment type="function">
    <text evidence="2">E1 component of the 2-oxoglutarate dehydrogenase (OGDH) complex which catalyzes the decarboxylation of 2-oxoglutarate, the first step in the conversion of 2-oxoglutarate to succinyl-CoA and CO(2).</text>
</comment>
<dbReference type="NCBIfam" id="NF006914">
    <property type="entry name" value="PRK09404.1"/>
    <property type="match status" value="1"/>
</dbReference>
<dbReference type="KEGG" id="fmr:Fuma_06676"/>
<dbReference type="OrthoDB" id="9759785at2"/>
<name>A0A1P8WSH1_9PLAN</name>
<evidence type="ECO:0000256" key="7">
    <source>
        <dbReference type="SAM" id="MobiDB-lite"/>
    </source>
</evidence>
<dbReference type="InterPro" id="IPR029061">
    <property type="entry name" value="THDP-binding"/>
</dbReference>
<dbReference type="InterPro" id="IPR042179">
    <property type="entry name" value="KGD_C_sf"/>
</dbReference>
<protein>
    <recommendedName>
        <fullName evidence="4">oxoglutarate dehydrogenase (succinyl-transferring)</fullName>
        <ecNumber evidence="4">1.2.4.2</ecNumber>
    </recommendedName>
</protein>
<dbReference type="NCBIfam" id="NF008907">
    <property type="entry name" value="PRK12270.1"/>
    <property type="match status" value="1"/>
</dbReference>
<dbReference type="Gene3D" id="1.10.287.1150">
    <property type="entry name" value="TPP helical domain"/>
    <property type="match status" value="1"/>
</dbReference>
<dbReference type="PANTHER" id="PTHR23152:SF4">
    <property type="entry name" value="2-OXOADIPATE DEHYDROGENASE COMPLEX COMPONENT E1"/>
    <property type="match status" value="1"/>
</dbReference>
<feature type="region of interest" description="Disordered" evidence="7">
    <location>
        <begin position="1"/>
        <end position="36"/>
    </location>
</feature>
<dbReference type="Pfam" id="PF16870">
    <property type="entry name" value="OxoGdeHyase_C"/>
    <property type="match status" value="1"/>
</dbReference>
<evidence type="ECO:0000313" key="10">
    <source>
        <dbReference type="Proteomes" id="UP000187735"/>
    </source>
</evidence>